<evidence type="ECO:0000256" key="1">
    <source>
        <dbReference type="SAM" id="SignalP"/>
    </source>
</evidence>
<evidence type="ECO:0000313" key="3">
    <source>
        <dbReference type="EMBL" id="GES73197.1"/>
    </source>
</evidence>
<proteinExistence type="predicted"/>
<gene>
    <name evidence="3" type="ORF">RCL2_000074100</name>
    <name evidence="2" type="ORF">RclHR1_00460002</name>
</gene>
<dbReference type="OrthoDB" id="2303144at2759"/>
<dbReference type="Proteomes" id="UP000615446">
    <property type="component" value="Unassembled WGS sequence"/>
</dbReference>
<dbReference type="EMBL" id="BEXD01003826">
    <property type="protein sequence ID" value="GBC02364.1"/>
    <property type="molecule type" value="Genomic_DNA"/>
</dbReference>
<keyword evidence="1" id="KW-0732">Signal</keyword>
<evidence type="ECO:0000313" key="4">
    <source>
        <dbReference type="Proteomes" id="UP000247702"/>
    </source>
</evidence>
<evidence type="ECO:0008006" key="5">
    <source>
        <dbReference type="Google" id="ProtNLM"/>
    </source>
</evidence>
<accession>A0A2Z6RJE3</accession>
<organism evidence="2 4">
    <name type="scientific">Rhizophagus clarus</name>
    <dbReference type="NCBI Taxonomy" id="94130"/>
    <lineage>
        <taxon>Eukaryota</taxon>
        <taxon>Fungi</taxon>
        <taxon>Fungi incertae sedis</taxon>
        <taxon>Mucoromycota</taxon>
        <taxon>Glomeromycotina</taxon>
        <taxon>Glomeromycetes</taxon>
        <taxon>Glomerales</taxon>
        <taxon>Glomeraceae</taxon>
        <taxon>Rhizophagus</taxon>
    </lineage>
</organism>
<dbReference type="EMBL" id="BLAL01000005">
    <property type="protein sequence ID" value="GES73197.1"/>
    <property type="molecule type" value="Genomic_DNA"/>
</dbReference>
<protein>
    <recommendedName>
        <fullName evidence="5">Secreted protein</fullName>
    </recommendedName>
</protein>
<reference evidence="2 4" key="1">
    <citation type="submission" date="2017-11" db="EMBL/GenBank/DDBJ databases">
        <title>The genome of Rhizophagus clarus HR1 reveals common genetic basis of auxotrophy among arbuscular mycorrhizal fungi.</title>
        <authorList>
            <person name="Kobayashi Y."/>
        </authorList>
    </citation>
    <scope>NUCLEOTIDE SEQUENCE [LARGE SCALE GENOMIC DNA]</scope>
    <source>
        <strain evidence="2 4">HR1</strain>
    </source>
</reference>
<dbReference type="Proteomes" id="UP000247702">
    <property type="component" value="Unassembled WGS sequence"/>
</dbReference>
<feature type="signal peptide" evidence="1">
    <location>
        <begin position="1"/>
        <end position="25"/>
    </location>
</feature>
<evidence type="ECO:0000313" key="2">
    <source>
        <dbReference type="EMBL" id="GBC02364.1"/>
    </source>
</evidence>
<keyword evidence="4" id="KW-1185">Reference proteome</keyword>
<dbReference type="AlphaFoldDB" id="A0A2Z6RJE3"/>
<reference evidence="3" key="2">
    <citation type="submission" date="2019-10" db="EMBL/GenBank/DDBJ databases">
        <title>Conservation and host-specific expression of non-tandemly repeated heterogenous ribosome RNA gene in arbuscular mycorrhizal fungi.</title>
        <authorList>
            <person name="Maeda T."/>
            <person name="Kobayashi Y."/>
            <person name="Nakagawa T."/>
            <person name="Ezawa T."/>
            <person name="Yamaguchi K."/>
            <person name="Bino T."/>
            <person name="Nishimoto Y."/>
            <person name="Shigenobu S."/>
            <person name="Kawaguchi M."/>
        </authorList>
    </citation>
    <scope>NUCLEOTIDE SEQUENCE</scope>
    <source>
        <strain evidence="3">HR1</strain>
    </source>
</reference>
<name>A0A2Z6RJE3_9GLOM</name>
<comment type="caution">
    <text evidence="2">The sequence shown here is derived from an EMBL/GenBank/DDBJ whole genome shotgun (WGS) entry which is preliminary data.</text>
</comment>
<sequence length="126" mass="14159">MKFSKFYFSLTISIIFFLTTLAAEAFHIQVFSTLTSSIDCEGWIIDPDSYKVVYDTGGKNCTGTCQLIDYNSPPPNGKFRVQIYEYKIGKDVDGDQDTCYEMSGTESSWDFNVVDCNKFSGVSPCN</sequence>
<feature type="chain" id="PRO_5036060149" description="Secreted protein" evidence="1">
    <location>
        <begin position="26"/>
        <end position="126"/>
    </location>
</feature>